<dbReference type="NCBIfam" id="NF009222">
    <property type="entry name" value="PRK12570.1"/>
    <property type="match status" value="1"/>
</dbReference>
<dbReference type="PROSITE" id="PS01272">
    <property type="entry name" value="GCKR"/>
    <property type="match status" value="1"/>
</dbReference>
<dbReference type="PROSITE" id="PS50012">
    <property type="entry name" value="RCC1_3"/>
    <property type="match status" value="1"/>
</dbReference>
<dbReference type="GO" id="GO:0097367">
    <property type="term" value="F:carbohydrate derivative binding"/>
    <property type="evidence" value="ECO:0007669"/>
    <property type="project" value="InterPro"/>
</dbReference>
<dbReference type="GeneID" id="66796464"/>
<comment type="caution">
    <text evidence="3">The sequence shown here is derived from an EMBL/GenBank/DDBJ whole genome shotgun (WGS) entry which is preliminary data.</text>
</comment>
<evidence type="ECO:0000256" key="1">
    <source>
        <dbReference type="ARBA" id="ARBA00023239"/>
    </source>
</evidence>
<dbReference type="InterPro" id="IPR046348">
    <property type="entry name" value="SIS_dom_sf"/>
</dbReference>
<sequence>MNDFIKITESSSLYNNLEHKEVGEILREINQEDHKIADAVAQTIPVLQRFVEQALPRIERGGRIFYIGAGTSGRLGVLDASEIPPTFGMPPTLFVGLIAGGDHALRHPVENAEDSKNQAWEDLQQHNIASNDTLIGIAASGTTPFVIAGLQEARKRGILTACITSNPGSPITEAAEYAIVTIVGPEYVTGSSRMKSGTAQKMVLNMISTSLMIKMGRVEGNRMVNMQLSNQKLIDRGTRMLVEALGLTYTEAREQLIQAGSVRAVLDKYQI</sequence>
<dbReference type="InterPro" id="IPR040190">
    <property type="entry name" value="MURQ/GCKR"/>
</dbReference>
<dbReference type="NCBIfam" id="TIGR00274">
    <property type="entry name" value="N-acetylmuramic acid 6-phosphate etherase"/>
    <property type="match status" value="1"/>
</dbReference>
<accession>A0A4Y8WPP7</accession>
<dbReference type="PANTHER" id="PTHR10088:SF4">
    <property type="entry name" value="GLUCOKINASE REGULATORY PROTEIN"/>
    <property type="match status" value="1"/>
</dbReference>
<keyword evidence="2" id="KW-0119">Carbohydrate metabolism</keyword>
<dbReference type="NCBIfam" id="NF003915">
    <property type="entry name" value="PRK05441.1"/>
    <property type="match status" value="1"/>
</dbReference>
<dbReference type="InterPro" id="IPR000408">
    <property type="entry name" value="Reg_chr_condens"/>
</dbReference>
<dbReference type="GO" id="GO:0046348">
    <property type="term" value="P:amino sugar catabolic process"/>
    <property type="evidence" value="ECO:0007669"/>
    <property type="project" value="InterPro"/>
</dbReference>
<reference evidence="3 4" key="1">
    <citation type="submission" date="2019-03" db="EMBL/GenBank/DDBJ databases">
        <title>Porphyromonas levii Isolated from the Uterus of Dairy Cows.</title>
        <authorList>
            <person name="Francis A.M."/>
        </authorList>
    </citation>
    <scope>NUCLEOTIDE SEQUENCE [LARGE SCALE GENOMIC DNA]</scope>
    <source>
        <strain evidence="3 4">AF5678</strain>
    </source>
</reference>
<dbReference type="FunFam" id="3.40.50.10490:FF:000014">
    <property type="entry name" value="N-acetylmuramic acid 6-phosphate etherase"/>
    <property type="match status" value="1"/>
</dbReference>
<dbReference type="GO" id="GO:0016803">
    <property type="term" value="F:ether hydrolase activity"/>
    <property type="evidence" value="ECO:0007669"/>
    <property type="project" value="TreeGrafter"/>
</dbReference>
<keyword evidence="1 3" id="KW-0456">Lyase</keyword>
<dbReference type="Pfam" id="PF22645">
    <property type="entry name" value="GKRP_SIS_N"/>
    <property type="match status" value="1"/>
</dbReference>
<dbReference type="Gene3D" id="3.40.50.10490">
    <property type="entry name" value="Glucose-6-phosphate isomerase like protein, domain 1"/>
    <property type="match status" value="1"/>
</dbReference>
<protein>
    <submittedName>
        <fullName evidence="3">N-acetylmuramic acid 6-phosphate etherase</fullName>
        <ecNumber evidence="3">4.2.1.126</ecNumber>
    </submittedName>
</protein>
<dbReference type="InterPro" id="IPR005488">
    <property type="entry name" value="Etherase_MurQ"/>
</dbReference>
<dbReference type="InterPro" id="IPR005486">
    <property type="entry name" value="Glucokinase_regulatory_CS"/>
</dbReference>
<dbReference type="RefSeq" id="WP_134849865.1">
    <property type="nucleotide sequence ID" value="NZ_CP197400.1"/>
</dbReference>
<organism evidence="3 4">
    <name type="scientific">Porphyromonas levii</name>
    <dbReference type="NCBI Taxonomy" id="28114"/>
    <lineage>
        <taxon>Bacteria</taxon>
        <taxon>Pseudomonadati</taxon>
        <taxon>Bacteroidota</taxon>
        <taxon>Bacteroidia</taxon>
        <taxon>Bacteroidales</taxon>
        <taxon>Porphyromonadaceae</taxon>
        <taxon>Porphyromonas</taxon>
    </lineage>
</organism>
<dbReference type="EC" id="4.2.1.126" evidence="3"/>
<dbReference type="CDD" id="cd05007">
    <property type="entry name" value="SIS_Etherase"/>
    <property type="match status" value="1"/>
</dbReference>
<evidence type="ECO:0000256" key="2">
    <source>
        <dbReference type="ARBA" id="ARBA00023277"/>
    </source>
</evidence>
<proteinExistence type="predicted"/>
<evidence type="ECO:0000313" key="4">
    <source>
        <dbReference type="Proteomes" id="UP000297225"/>
    </source>
</evidence>
<name>A0A4Y8WPP7_9PORP</name>
<dbReference type="Proteomes" id="UP000297225">
    <property type="component" value="Unassembled WGS sequence"/>
</dbReference>
<dbReference type="PROSITE" id="PS51464">
    <property type="entry name" value="SIS"/>
    <property type="match status" value="1"/>
</dbReference>
<dbReference type="GO" id="GO:0009254">
    <property type="term" value="P:peptidoglycan turnover"/>
    <property type="evidence" value="ECO:0007669"/>
    <property type="project" value="TreeGrafter"/>
</dbReference>
<keyword evidence="4" id="KW-1185">Reference proteome</keyword>
<dbReference type="InterPro" id="IPR001347">
    <property type="entry name" value="SIS_dom"/>
</dbReference>
<dbReference type="SUPFAM" id="SSF53697">
    <property type="entry name" value="SIS domain"/>
    <property type="match status" value="1"/>
</dbReference>
<gene>
    <name evidence="3" type="primary">murQ</name>
    <name evidence="3" type="ORF">E4P47_04235</name>
</gene>
<dbReference type="PANTHER" id="PTHR10088">
    <property type="entry name" value="GLUCOKINASE REGULATORY PROTEIN"/>
    <property type="match status" value="1"/>
</dbReference>
<evidence type="ECO:0000313" key="3">
    <source>
        <dbReference type="EMBL" id="TFH95550.1"/>
    </source>
</evidence>
<dbReference type="GO" id="GO:0016835">
    <property type="term" value="F:carbon-oxygen lyase activity"/>
    <property type="evidence" value="ECO:0007669"/>
    <property type="project" value="InterPro"/>
</dbReference>
<dbReference type="AlphaFoldDB" id="A0A4Y8WPP7"/>
<dbReference type="OrthoDB" id="9813395at2"/>
<dbReference type="EMBL" id="SPNC01000046">
    <property type="protein sequence ID" value="TFH95550.1"/>
    <property type="molecule type" value="Genomic_DNA"/>
</dbReference>
<dbReference type="STRING" id="1122973.GCA_000379925_01897"/>